<dbReference type="EMBL" id="UAUF01000014">
    <property type="protein sequence ID" value="SPZ13467.1"/>
    <property type="molecule type" value="Genomic_DNA"/>
</dbReference>
<reference evidence="2 3" key="1">
    <citation type="submission" date="2018-06" db="EMBL/GenBank/DDBJ databases">
        <authorList>
            <consortium name="Pathogen Informatics"/>
            <person name="Doyle S."/>
        </authorList>
    </citation>
    <scope>NUCLEOTIDE SEQUENCE [LARGE SCALE GENOMIC DNA]</scope>
    <source>
        <strain evidence="2 3">NCTC11842</strain>
    </source>
</reference>
<keyword evidence="1" id="KW-0812">Transmembrane</keyword>
<protein>
    <submittedName>
        <fullName evidence="2">Protein of uncharacterized function (DUF2809)</fullName>
    </submittedName>
</protein>
<sequence length="93" mass="9767">MILTGLALIARRANAVCLAVTAFGISCAVEATQLYQAPWINAIRHHPLGHIALGTTFSWMDIVAYGIGILAGVLIDGLARLTVKASHSLKADA</sequence>
<organism evidence="2 3">
    <name type="scientific">Pseudomonas luteola</name>
    <dbReference type="NCBI Taxonomy" id="47886"/>
    <lineage>
        <taxon>Bacteria</taxon>
        <taxon>Pseudomonadati</taxon>
        <taxon>Pseudomonadota</taxon>
        <taxon>Gammaproteobacteria</taxon>
        <taxon>Pseudomonadales</taxon>
        <taxon>Pseudomonadaceae</taxon>
        <taxon>Pseudomonas</taxon>
    </lineage>
</organism>
<dbReference type="Proteomes" id="UP000250443">
    <property type="component" value="Unassembled WGS sequence"/>
</dbReference>
<evidence type="ECO:0000256" key="1">
    <source>
        <dbReference type="SAM" id="Phobius"/>
    </source>
</evidence>
<evidence type="ECO:0000313" key="3">
    <source>
        <dbReference type="Proteomes" id="UP000250443"/>
    </source>
</evidence>
<accession>A0A2X2CYW3</accession>
<dbReference type="InterPro" id="IPR021257">
    <property type="entry name" value="DUF2809"/>
</dbReference>
<name>A0A2X2CYW3_PSELU</name>
<dbReference type="AlphaFoldDB" id="A0A2X2CYW3"/>
<keyword evidence="1" id="KW-1133">Transmembrane helix</keyword>
<keyword evidence="1" id="KW-0472">Membrane</keyword>
<proteinExistence type="predicted"/>
<evidence type="ECO:0000313" key="2">
    <source>
        <dbReference type="EMBL" id="SPZ13467.1"/>
    </source>
</evidence>
<feature type="transmembrane region" description="Helical" evidence="1">
    <location>
        <begin position="62"/>
        <end position="83"/>
    </location>
</feature>
<gene>
    <name evidence="2" type="ORF">NCTC11842_05211</name>
</gene>
<dbReference type="Pfam" id="PF10990">
    <property type="entry name" value="DUF2809"/>
    <property type="match status" value="1"/>
</dbReference>